<evidence type="ECO:0000256" key="2">
    <source>
        <dbReference type="SAM" id="Phobius"/>
    </source>
</evidence>
<feature type="region of interest" description="Disordered" evidence="1">
    <location>
        <begin position="1"/>
        <end position="24"/>
    </location>
</feature>
<evidence type="ECO:0000313" key="3">
    <source>
        <dbReference type="EMBL" id="MYC95132.1"/>
    </source>
</evidence>
<dbReference type="EMBL" id="VXMH01000043">
    <property type="protein sequence ID" value="MYC95132.1"/>
    <property type="molecule type" value="Genomic_DNA"/>
</dbReference>
<comment type="caution">
    <text evidence="3">The sequence shown here is derived from an EMBL/GenBank/DDBJ whole genome shotgun (WGS) entry which is preliminary data.</text>
</comment>
<evidence type="ECO:0000256" key="1">
    <source>
        <dbReference type="SAM" id="MobiDB-lite"/>
    </source>
</evidence>
<keyword evidence="2" id="KW-1133">Transmembrane helix</keyword>
<proteinExistence type="predicted"/>
<feature type="compositionally biased region" description="Polar residues" evidence="1">
    <location>
        <begin position="10"/>
        <end position="23"/>
    </location>
</feature>
<keyword evidence="2" id="KW-0472">Membrane</keyword>
<name>A0A6B1D6R6_9CHLR</name>
<sequence length="205" mass="22620">MTAPSALLAQASTGQESNASEDSSVIDAATEVEIQRRFNELRREILDDRADSIGWWLSGIALLLALLVLIFGFAGYLVFRRLQNVEEEVRRNVERARVHAEEAGRLAEEIRGYGGEADEPLRGMDGAELEFARTQIGEELSRVPGRAGASAIAEARQLEEEGRLNESIERWKHIASVAEGSNDELAALAFRSIGDLSERLSRSVR</sequence>
<keyword evidence="2" id="KW-0812">Transmembrane</keyword>
<organism evidence="3">
    <name type="scientific">Caldilineaceae bacterium SB0661_bin_32</name>
    <dbReference type="NCBI Taxonomy" id="2605255"/>
    <lineage>
        <taxon>Bacteria</taxon>
        <taxon>Bacillati</taxon>
        <taxon>Chloroflexota</taxon>
        <taxon>Caldilineae</taxon>
        <taxon>Caldilineales</taxon>
        <taxon>Caldilineaceae</taxon>
    </lineage>
</organism>
<reference evidence="3" key="1">
    <citation type="submission" date="2019-09" db="EMBL/GenBank/DDBJ databases">
        <title>Characterisation of the sponge microbiome using genome-centric metagenomics.</title>
        <authorList>
            <person name="Engelberts J.P."/>
            <person name="Robbins S.J."/>
            <person name="De Goeij J.M."/>
            <person name="Aranda M."/>
            <person name="Bell S.C."/>
            <person name="Webster N.S."/>
        </authorList>
    </citation>
    <scope>NUCLEOTIDE SEQUENCE</scope>
    <source>
        <strain evidence="3">SB0661_bin_32</strain>
    </source>
</reference>
<dbReference type="AlphaFoldDB" id="A0A6B1D6R6"/>
<protein>
    <submittedName>
        <fullName evidence="3">Uncharacterized protein</fullName>
    </submittedName>
</protein>
<feature type="transmembrane region" description="Helical" evidence="2">
    <location>
        <begin position="53"/>
        <end position="79"/>
    </location>
</feature>
<accession>A0A6B1D6R6</accession>
<gene>
    <name evidence="3" type="ORF">F4X14_09170</name>
</gene>